<evidence type="ECO:0000313" key="6">
    <source>
        <dbReference type="EMBL" id="POI19822.1"/>
    </source>
</evidence>
<feature type="compositionally biased region" description="Polar residues" evidence="4">
    <location>
        <begin position="9"/>
        <end position="18"/>
    </location>
</feature>
<feature type="region of interest" description="Disordered" evidence="4">
    <location>
        <begin position="1"/>
        <end position="24"/>
    </location>
</feature>
<sequence>MRGDEGAGRSSQAGTGLSPSAPWQGGPAWAVPARGLPWLLPLHLPLRHGRHRARPRGQPPGTPGSSSCSPLLAFVLSSAACVLCGWEDVDPNISGRTFDQICFWVHEFCLLFANILFGDSPTQEGTVAIDLAALTRKVKQANQKQCCVCGERGAAITCAESGCERSFHLPCATDGECVTQFFGEHRSFCWEHRPRQAAVAAPAEDT</sequence>
<dbReference type="GO" id="GO:0005634">
    <property type="term" value="C:nucleus"/>
    <property type="evidence" value="ECO:0007669"/>
    <property type="project" value="TreeGrafter"/>
</dbReference>
<dbReference type="Pfam" id="PF13771">
    <property type="entry name" value="zf-HC5HC2H"/>
    <property type="match status" value="1"/>
</dbReference>
<organism evidence="6 7">
    <name type="scientific">Bambusicola thoracicus</name>
    <name type="common">Chinese bamboo-partridge</name>
    <name type="synonym">Perdix thoracica</name>
    <dbReference type="NCBI Taxonomy" id="9083"/>
    <lineage>
        <taxon>Eukaryota</taxon>
        <taxon>Metazoa</taxon>
        <taxon>Chordata</taxon>
        <taxon>Craniata</taxon>
        <taxon>Vertebrata</taxon>
        <taxon>Euteleostomi</taxon>
        <taxon>Archelosauria</taxon>
        <taxon>Archosauria</taxon>
        <taxon>Dinosauria</taxon>
        <taxon>Saurischia</taxon>
        <taxon>Theropoda</taxon>
        <taxon>Coelurosauria</taxon>
        <taxon>Aves</taxon>
        <taxon>Neognathae</taxon>
        <taxon>Galloanserae</taxon>
        <taxon>Galliformes</taxon>
        <taxon>Phasianidae</taxon>
        <taxon>Perdicinae</taxon>
        <taxon>Bambusicola</taxon>
    </lineage>
</organism>
<feature type="non-terminal residue" evidence="6">
    <location>
        <position position="206"/>
    </location>
</feature>
<evidence type="ECO:0000313" key="7">
    <source>
        <dbReference type="Proteomes" id="UP000237246"/>
    </source>
</evidence>
<evidence type="ECO:0000259" key="5">
    <source>
        <dbReference type="PROSITE" id="PS51805"/>
    </source>
</evidence>
<dbReference type="PROSITE" id="PS51805">
    <property type="entry name" value="EPHD"/>
    <property type="match status" value="1"/>
</dbReference>
<keyword evidence="1" id="KW-0479">Metal-binding</keyword>
<dbReference type="Proteomes" id="UP000237246">
    <property type="component" value="Unassembled WGS sequence"/>
</dbReference>
<dbReference type="InterPro" id="IPR051188">
    <property type="entry name" value="PHD-type_Zinc_Finger"/>
</dbReference>
<dbReference type="GO" id="GO:0008270">
    <property type="term" value="F:zinc ion binding"/>
    <property type="evidence" value="ECO:0007669"/>
    <property type="project" value="UniProtKB-KW"/>
</dbReference>
<dbReference type="PANTHER" id="PTHR12420">
    <property type="entry name" value="PHD FINGER PROTEIN"/>
    <property type="match status" value="1"/>
</dbReference>
<dbReference type="InterPro" id="IPR013083">
    <property type="entry name" value="Znf_RING/FYVE/PHD"/>
</dbReference>
<dbReference type="PANTHER" id="PTHR12420:SF47">
    <property type="entry name" value="PHD FINGER PROTEIN 7"/>
    <property type="match status" value="1"/>
</dbReference>
<comment type="caution">
    <text evidence="6">The sequence shown here is derived from an EMBL/GenBank/DDBJ whole genome shotgun (WGS) entry which is preliminary data.</text>
</comment>
<evidence type="ECO:0000256" key="4">
    <source>
        <dbReference type="SAM" id="MobiDB-lite"/>
    </source>
</evidence>
<proteinExistence type="predicted"/>
<evidence type="ECO:0000256" key="2">
    <source>
        <dbReference type="ARBA" id="ARBA00022771"/>
    </source>
</evidence>
<name>A0A2P4S6S7_BAMTH</name>
<protein>
    <recommendedName>
        <fullName evidence="5">PHD-type domain-containing protein</fullName>
    </recommendedName>
</protein>
<dbReference type="OrthoDB" id="512616at2759"/>
<reference evidence="6 7" key="1">
    <citation type="submission" date="2018-01" db="EMBL/GenBank/DDBJ databases">
        <title>Comparison of the Chinese Bamboo Partridge and Red Junglefowl genome sequences highlights the importance of demography in genome evolution.</title>
        <authorList>
            <person name="Tiley G.P."/>
            <person name="Kimball R.T."/>
            <person name="Braun E.L."/>
            <person name="Burleigh J.G."/>
        </authorList>
    </citation>
    <scope>NUCLEOTIDE SEQUENCE [LARGE SCALE GENOMIC DNA]</scope>
    <source>
        <strain evidence="6">RTK389</strain>
        <tissue evidence="6">Blood</tissue>
    </source>
</reference>
<feature type="domain" description="PHD-type" evidence="5">
    <location>
        <begin position="78"/>
        <end position="193"/>
    </location>
</feature>
<accession>A0A2P4S6S7</accession>
<evidence type="ECO:0000256" key="1">
    <source>
        <dbReference type="ARBA" id="ARBA00022723"/>
    </source>
</evidence>
<keyword evidence="7" id="KW-1185">Reference proteome</keyword>
<dbReference type="EMBL" id="PPHD01093904">
    <property type="protein sequence ID" value="POI19822.1"/>
    <property type="molecule type" value="Genomic_DNA"/>
</dbReference>
<keyword evidence="2" id="KW-0863">Zinc-finger</keyword>
<dbReference type="AlphaFoldDB" id="A0A2P4S6S7"/>
<dbReference type="Gene3D" id="3.30.40.10">
    <property type="entry name" value="Zinc/RING finger domain, C3HC4 (zinc finger)"/>
    <property type="match status" value="1"/>
</dbReference>
<evidence type="ECO:0000256" key="3">
    <source>
        <dbReference type="ARBA" id="ARBA00022833"/>
    </source>
</evidence>
<keyword evidence="3" id="KW-0862">Zinc</keyword>
<dbReference type="InterPro" id="IPR034732">
    <property type="entry name" value="EPHD"/>
</dbReference>
<gene>
    <name evidence="6" type="ORF">CIB84_016433</name>
</gene>